<evidence type="ECO:0000313" key="3">
    <source>
        <dbReference type="Proteomes" id="UP000299102"/>
    </source>
</evidence>
<organism evidence="2 3">
    <name type="scientific">Eumeta variegata</name>
    <name type="common">Bagworm moth</name>
    <name type="synonym">Eumeta japonica</name>
    <dbReference type="NCBI Taxonomy" id="151549"/>
    <lineage>
        <taxon>Eukaryota</taxon>
        <taxon>Metazoa</taxon>
        <taxon>Ecdysozoa</taxon>
        <taxon>Arthropoda</taxon>
        <taxon>Hexapoda</taxon>
        <taxon>Insecta</taxon>
        <taxon>Pterygota</taxon>
        <taxon>Neoptera</taxon>
        <taxon>Endopterygota</taxon>
        <taxon>Lepidoptera</taxon>
        <taxon>Glossata</taxon>
        <taxon>Ditrysia</taxon>
        <taxon>Tineoidea</taxon>
        <taxon>Psychidae</taxon>
        <taxon>Oiketicinae</taxon>
        <taxon>Eumeta</taxon>
    </lineage>
</organism>
<dbReference type="EMBL" id="BGZK01000422">
    <property type="protein sequence ID" value="GBP42669.1"/>
    <property type="molecule type" value="Genomic_DNA"/>
</dbReference>
<accession>A0A4C1VWR8</accession>
<reference evidence="2 3" key="1">
    <citation type="journal article" date="2019" name="Commun. Biol.">
        <title>The bagworm genome reveals a unique fibroin gene that provides high tensile strength.</title>
        <authorList>
            <person name="Kono N."/>
            <person name="Nakamura H."/>
            <person name="Ohtoshi R."/>
            <person name="Tomita M."/>
            <person name="Numata K."/>
            <person name="Arakawa K."/>
        </authorList>
    </citation>
    <scope>NUCLEOTIDE SEQUENCE [LARGE SCALE GENOMIC DNA]</scope>
</reference>
<evidence type="ECO:0000256" key="1">
    <source>
        <dbReference type="SAM" id="MobiDB-lite"/>
    </source>
</evidence>
<gene>
    <name evidence="2" type="ORF">EVAR_21944_1</name>
</gene>
<keyword evidence="3" id="KW-1185">Reference proteome</keyword>
<name>A0A4C1VWR8_EUMVA</name>
<dbReference type="OrthoDB" id="8123886at2759"/>
<protein>
    <submittedName>
        <fullName evidence="2">Uncharacterized protein</fullName>
    </submittedName>
</protein>
<feature type="region of interest" description="Disordered" evidence="1">
    <location>
        <begin position="25"/>
        <end position="77"/>
    </location>
</feature>
<sequence>MAWGHLDLLQNFEVHCSSLALPDQLNPASDPEMEVDTNVNKKPAIRPSESHLSEKLSSDSWSDHSNNLNDSNEKGFSQVKRRKSHQAWLFATYGPGFICLREEHEFRIVLQGVHKKLLIEKVKEDLTQNLPVQSVLQITNRAREPLDLVLVTSNTTAIDNATKRSFSNIKVLCSQTEIKMEQPHQKTYQDNVSIVNFAEIRPKTASSEHAAFNAWATTVLPCAHAIKTQTGRPPYSLQIIWP</sequence>
<feature type="compositionally biased region" description="Basic and acidic residues" evidence="1">
    <location>
        <begin position="48"/>
        <end position="57"/>
    </location>
</feature>
<feature type="compositionally biased region" description="Polar residues" evidence="1">
    <location>
        <begin position="58"/>
        <end position="70"/>
    </location>
</feature>
<dbReference type="Proteomes" id="UP000299102">
    <property type="component" value="Unassembled WGS sequence"/>
</dbReference>
<proteinExistence type="predicted"/>
<evidence type="ECO:0000313" key="2">
    <source>
        <dbReference type="EMBL" id="GBP42669.1"/>
    </source>
</evidence>
<dbReference type="AlphaFoldDB" id="A0A4C1VWR8"/>
<comment type="caution">
    <text evidence="2">The sequence shown here is derived from an EMBL/GenBank/DDBJ whole genome shotgun (WGS) entry which is preliminary data.</text>
</comment>